<dbReference type="SUPFAM" id="SSF56112">
    <property type="entry name" value="Protein kinase-like (PK-like)"/>
    <property type="match status" value="1"/>
</dbReference>
<accession>A0A0D0CHI9</accession>
<sequence length="237" mass="27596">MPEVPLITTLGESERWWAERYEFLKGQGYMLRPRYRPGWKAKFSGLLEADKFEDGQALAFARIIDALRVSDSSMVAIKRVRDPLVEGRRTISTKERIATSFSNDDHKSNPRNHCIPVLQVLHIPGIDDETLLVMPWMREPNDPNFRTIGEGLQFVREIFEGLQYMHENNVAHRDCSLNNMVMDAKAMYPDGFHPCKPSESYDWKKRARYFSRTRCPPRCYLIDFGFSEVYGPRSLDL</sequence>
<proteinExistence type="predicted"/>
<dbReference type="AlphaFoldDB" id="A0A0D0CHI9"/>
<keyword evidence="3" id="KW-1185">Reference proteome</keyword>
<dbReference type="Proteomes" id="UP000053593">
    <property type="component" value="Unassembled WGS sequence"/>
</dbReference>
<dbReference type="EMBL" id="KN834816">
    <property type="protein sequence ID" value="KIK54388.1"/>
    <property type="molecule type" value="Genomic_DNA"/>
</dbReference>
<dbReference type="HOGENOM" id="CLU_044121_2_1_1"/>
<evidence type="ECO:0000313" key="3">
    <source>
        <dbReference type="Proteomes" id="UP000053593"/>
    </source>
</evidence>
<reference evidence="2 3" key="1">
    <citation type="submission" date="2014-04" db="EMBL/GenBank/DDBJ databases">
        <title>Evolutionary Origins and Diversification of the Mycorrhizal Mutualists.</title>
        <authorList>
            <consortium name="DOE Joint Genome Institute"/>
            <consortium name="Mycorrhizal Genomics Consortium"/>
            <person name="Kohler A."/>
            <person name="Kuo A."/>
            <person name="Nagy L.G."/>
            <person name="Floudas D."/>
            <person name="Copeland A."/>
            <person name="Barry K.W."/>
            <person name="Cichocki N."/>
            <person name="Veneault-Fourrey C."/>
            <person name="LaButti K."/>
            <person name="Lindquist E.A."/>
            <person name="Lipzen A."/>
            <person name="Lundell T."/>
            <person name="Morin E."/>
            <person name="Murat C."/>
            <person name="Riley R."/>
            <person name="Ohm R."/>
            <person name="Sun H."/>
            <person name="Tunlid A."/>
            <person name="Henrissat B."/>
            <person name="Grigoriev I.V."/>
            <person name="Hibbett D.S."/>
            <person name="Martin F."/>
        </authorList>
    </citation>
    <scope>NUCLEOTIDE SEQUENCE [LARGE SCALE GENOMIC DNA]</scope>
    <source>
        <strain evidence="2 3">FD-317 M1</strain>
    </source>
</reference>
<protein>
    <recommendedName>
        <fullName evidence="1">Protein kinase domain-containing protein</fullName>
    </recommendedName>
</protein>
<dbReference type="PROSITE" id="PS50011">
    <property type="entry name" value="PROTEIN_KINASE_DOM"/>
    <property type="match status" value="1"/>
</dbReference>
<dbReference type="InterPro" id="IPR011009">
    <property type="entry name" value="Kinase-like_dom_sf"/>
</dbReference>
<dbReference type="OrthoDB" id="5987198at2759"/>
<feature type="domain" description="Protein kinase" evidence="1">
    <location>
        <begin position="49"/>
        <end position="237"/>
    </location>
</feature>
<gene>
    <name evidence="2" type="ORF">GYMLUDRAFT_904107</name>
</gene>
<dbReference type="Gene3D" id="1.10.510.10">
    <property type="entry name" value="Transferase(Phosphotransferase) domain 1"/>
    <property type="match status" value="1"/>
</dbReference>
<name>A0A0D0CHI9_9AGAR</name>
<dbReference type="Gene3D" id="3.30.200.20">
    <property type="entry name" value="Phosphorylase Kinase, domain 1"/>
    <property type="match status" value="1"/>
</dbReference>
<evidence type="ECO:0000259" key="1">
    <source>
        <dbReference type="PROSITE" id="PS50011"/>
    </source>
</evidence>
<organism evidence="2 3">
    <name type="scientific">Collybiopsis luxurians FD-317 M1</name>
    <dbReference type="NCBI Taxonomy" id="944289"/>
    <lineage>
        <taxon>Eukaryota</taxon>
        <taxon>Fungi</taxon>
        <taxon>Dikarya</taxon>
        <taxon>Basidiomycota</taxon>
        <taxon>Agaricomycotina</taxon>
        <taxon>Agaricomycetes</taxon>
        <taxon>Agaricomycetidae</taxon>
        <taxon>Agaricales</taxon>
        <taxon>Marasmiineae</taxon>
        <taxon>Omphalotaceae</taxon>
        <taxon>Collybiopsis</taxon>
        <taxon>Collybiopsis luxurians</taxon>
    </lineage>
</organism>
<evidence type="ECO:0000313" key="2">
    <source>
        <dbReference type="EMBL" id="KIK54388.1"/>
    </source>
</evidence>
<dbReference type="GO" id="GO:0004672">
    <property type="term" value="F:protein kinase activity"/>
    <property type="evidence" value="ECO:0007669"/>
    <property type="project" value="InterPro"/>
</dbReference>
<dbReference type="GO" id="GO:0005524">
    <property type="term" value="F:ATP binding"/>
    <property type="evidence" value="ECO:0007669"/>
    <property type="project" value="InterPro"/>
</dbReference>
<dbReference type="InterPro" id="IPR000719">
    <property type="entry name" value="Prot_kinase_dom"/>
</dbReference>